<evidence type="ECO:0000313" key="1">
    <source>
        <dbReference type="EMBL" id="SEC81233.1"/>
    </source>
</evidence>
<dbReference type="AlphaFoldDB" id="A0A1H4VJV5"/>
<dbReference type="InterPro" id="IPR045657">
    <property type="entry name" value="DUF6392"/>
</dbReference>
<evidence type="ECO:0008006" key="3">
    <source>
        <dbReference type="Google" id="ProtNLM"/>
    </source>
</evidence>
<keyword evidence="2" id="KW-1185">Reference proteome</keyword>
<dbReference type="Proteomes" id="UP000198982">
    <property type="component" value="Unassembled WGS sequence"/>
</dbReference>
<name>A0A1H4VJV5_9PSED</name>
<dbReference type="Pfam" id="PF19929">
    <property type="entry name" value="DUF6392"/>
    <property type="match status" value="1"/>
</dbReference>
<reference evidence="2" key="1">
    <citation type="submission" date="2016-10" db="EMBL/GenBank/DDBJ databases">
        <authorList>
            <person name="Varghese N."/>
            <person name="Submissions S."/>
        </authorList>
    </citation>
    <scope>NUCLEOTIDE SEQUENCE [LARGE SCALE GENOMIC DNA]</scope>
    <source>
        <strain evidence="2">DSM 9751</strain>
    </source>
</reference>
<organism evidence="1 2">
    <name type="scientific">Pseudomonas saponiphila</name>
    <dbReference type="NCBI Taxonomy" id="556534"/>
    <lineage>
        <taxon>Bacteria</taxon>
        <taxon>Pseudomonadati</taxon>
        <taxon>Pseudomonadota</taxon>
        <taxon>Gammaproteobacteria</taxon>
        <taxon>Pseudomonadales</taxon>
        <taxon>Pseudomonadaceae</taxon>
        <taxon>Pseudomonas</taxon>
    </lineage>
</organism>
<gene>
    <name evidence="1" type="ORF">SAMN05216178_4969</name>
</gene>
<accession>A0A1H4VJV5</accession>
<evidence type="ECO:0000313" key="2">
    <source>
        <dbReference type="Proteomes" id="UP000198982"/>
    </source>
</evidence>
<dbReference type="EMBL" id="FNTJ01000002">
    <property type="protein sequence ID" value="SEC81233.1"/>
    <property type="molecule type" value="Genomic_DNA"/>
</dbReference>
<proteinExistence type="predicted"/>
<protein>
    <recommendedName>
        <fullName evidence="3">Pyocin immunity protein</fullName>
    </recommendedName>
</protein>
<sequence length="158" mass="18181">MDAKTISRWVSSLGLSHEALIARGERIERPTGKIYDEFEWLTVVVEPGLMLDFWEDSLALEKVLIEFMPLEQGRSYYRGELPAPFSRTMTHEEIRSLLGTPLRSGERRPSADGQYTLNAWESYRLPEPLHPSARVGLVYNADMQIKVLSFDLLEPQRD</sequence>
<dbReference type="RefSeq" id="WP_092318535.1">
    <property type="nucleotide sequence ID" value="NZ_FNTJ01000002.1"/>
</dbReference>